<feature type="disulfide bond" evidence="11">
    <location>
        <begin position="352"/>
        <end position="388"/>
    </location>
</feature>
<dbReference type="PANTHER" id="PTHR47966:SF45">
    <property type="entry name" value="PEPTIDASE A1 DOMAIN-CONTAINING PROTEIN"/>
    <property type="match status" value="1"/>
</dbReference>
<dbReference type="InterPro" id="IPR021109">
    <property type="entry name" value="Peptidase_aspartic_dom_sf"/>
</dbReference>
<dbReference type="InterPro" id="IPR001461">
    <property type="entry name" value="Aspartic_peptidase_A1"/>
</dbReference>
<keyword evidence="9" id="KW-0325">Glycoprotein</keyword>
<keyword evidence="3" id="KW-0964">Secreted</keyword>
<dbReference type="FunFam" id="2.40.70.10:FF:000058">
    <property type="entry name" value="ASpartyl Protease"/>
    <property type="match status" value="1"/>
</dbReference>
<dbReference type="CDD" id="cd00637">
    <property type="entry name" value="7tm_classA_rhodopsin-like"/>
    <property type="match status" value="1"/>
</dbReference>
<feature type="transmembrane region" description="Helical" evidence="12">
    <location>
        <begin position="138"/>
        <end position="160"/>
    </location>
</feature>
<name>A0AA39MCB1_9BILA</name>
<proteinExistence type="inferred from homology"/>
<evidence type="ECO:0000256" key="2">
    <source>
        <dbReference type="ARBA" id="ARBA00007447"/>
    </source>
</evidence>
<reference evidence="14" key="1">
    <citation type="submission" date="2023-06" db="EMBL/GenBank/DDBJ databases">
        <title>Genomic analysis of the entomopathogenic nematode Steinernema hermaphroditum.</title>
        <authorList>
            <person name="Schwarz E.M."/>
            <person name="Heppert J.K."/>
            <person name="Baniya A."/>
            <person name="Schwartz H.T."/>
            <person name="Tan C.-H."/>
            <person name="Antoshechkin I."/>
            <person name="Sternberg P.W."/>
            <person name="Goodrich-Blair H."/>
            <person name="Dillman A.R."/>
        </authorList>
    </citation>
    <scope>NUCLEOTIDE SEQUENCE</scope>
    <source>
        <strain evidence="14">PS9179</strain>
        <tissue evidence="14">Whole animal</tissue>
    </source>
</reference>
<dbReference type="Gene3D" id="2.40.70.10">
    <property type="entry name" value="Acid Proteases"/>
    <property type="match status" value="2"/>
</dbReference>
<dbReference type="PRINTS" id="PR00792">
    <property type="entry name" value="PEPSIN"/>
</dbReference>
<keyword evidence="12" id="KW-1133">Transmembrane helix</keyword>
<organism evidence="14 15">
    <name type="scientific">Steinernema hermaphroditum</name>
    <dbReference type="NCBI Taxonomy" id="289476"/>
    <lineage>
        <taxon>Eukaryota</taxon>
        <taxon>Metazoa</taxon>
        <taxon>Ecdysozoa</taxon>
        <taxon>Nematoda</taxon>
        <taxon>Chromadorea</taxon>
        <taxon>Rhabditida</taxon>
        <taxon>Tylenchina</taxon>
        <taxon>Panagrolaimomorpha</taxon>
        <taxon>Strongyloidoidea</taxon>
        <taxon>Steinernematidae</taxon>
        <taxon>Steinernema</taxon>
    </lineage>
</organism>
<dbReference type="EMBL" id="JAUCMV010000001">
    <property type="protein sequence ID" value="KAK0428987.1"/>
    <property type="molecule type" value="Genomic_DNA"/>
</dbReference>
<dbReference type="InterPro" id="IPR033121">
    <property type="entry name" value="PEPTIDASE_A1"/>
</dbReference>
<sequence length="669" mass="74043">MNNTTFEYGSELQGRGYATQRDLIFGYITTLVSVTAFTGAVINLYLIKNLKAFHNAFGFFWAVRTLGELGSDTIFGIYTGPVTILQTTNIPAPLGIFAYQLSFTFTYIQCVMNLAIAANRFIAVCYPLQYKSIFNKRLCVGVALFVLFQALFVVTLYFIFPCNHIGYGPKYYSNVFIKCSPDLDRDYSLVSRYLYRVCFTIACFGTGIINSFTFCKIVYIRLGVVQDILMTIVALSIIICNNEQEISVVGILLSYDGLIFIYAFNTVHVFMKIPVLLILVGIVSAAVHQMQLRRVQHHRTKNLLELSKTTQHVNDFGDVTYVANITIGTPGQNFSVCLDTGSGLLWVPDASCGQKYCDTVCMTDFCNLVCEAPCCEGENTYTDPKSACYGKRQYKSGRSSTYKKIGSEWAIQYGTGSADGVLAQDTVAFGDSGLVVPNTFFGQAKQNDAFFKGKPFDGILGLSMEVDPEIGGSTPLVQAISKGLLDEPVFTVYLEGHGNVKNVEGGVFTWGGIDTQNCDSKIDYMPLTSKTKWQFRMDGLSIGNYTNSQGWDVKSDTGASNIFGPKAEVDKLAKSLKALFTGKDYFLPCTGQPDLVLTIGGNKYTIKPENYLVDTGANMYRGVKYCFLAITGRPEMTSWVLGHPFIRQFCQIYDIGSKRIGFAKAHTNH</sequence>
<dbReference type="PANTHER" id="PTHR47966">
    <property type="entry name" value="BETA-SITE APP-CLEAVING ENZYME, ISOFORM A-RELATED"/>
    <property type="match status" value="1"/>
</dbReference>
<keyword evidence="7" id="KW-0378">Hydrolase</keyword>
<comment type="caution">
    <text evidence="14">The sequence shown here is derived from an EMBL/GenBank/DDBJ whole genome shotgun (WGS) entry which is preliminary data.</text>
</comment>
<dbReference type="Proteomes" id="UP001175271">
    <property type="component" value="Unassembled WGS sequence"/>
</dbReference>
<comment type="subcellular location">
    <subcellularLocation>
        <location evidence="1">Secreted</location>
    </subcellularLocation>
</comment>
<feature type="domain" description="Peptidase A1" evidence="13">
    <location>
        <begin position="321"/>
        <end position="663"/>
    </location>
</feature>
<dbReference type="AlphaFoldDB" id="A0AA39MCB1"/>
<evidence type="ECO:0000256" key="7">
    <source>
        <dbReference type="ARBA" id="ARBA00022801"/>
    </source>
</evidence>
<evidence type="ECO:0000313" key="15">
    <source>
        <dbReference type="Proteomes" id="UP001175271"/>
    </source>
</evidence>
<evidence type="ECO:0000313" key="14">
    <source>
        <dbReference type="EMBL" id="KAK0428987.1"/>
    </source>
</evidence>
<dbReference type="GO" id="GO:0006508">
    <property type="term" value="P:proteolysis"/>
    <property type="evidence" value="ECO:0007669"/>
    <property type="project" value="UniProtKB-KW"/>
</dbReference>
<dbReference type="GO" id="GO:0005576">
    <property type="term" value="C:extracellular region"/>
    <property type="evidence" value="ECO:0007669"/>
    <property type="project" value="UniProtKB-SubCell"/>
</dbReference>
<feature type="active site" evidence="10">
    <location>
        <position position="339"/>
    </location>
</feature>
<dbReference type="InterPro" id="IPR034164">
    <property type="entry name" value="Pepsin-like_dom"/>
</dbReference>
<keyword evidence="8 11" id="KW-1015">Disulfide bond</keyword>
<keyword evidence="6" id="KW-0064">Aspartyl protease</keyword>
<keyword evidence="15" id="KW-1185">Reference proteome</keyword>
<dbReference type="SUPFAM" id="SSF81321">
    <property type="entry name" value="Family A G protein-coupled receptor-like"/>
    <property type="match status" value="1"/>
</dbReference>
<evidence type="ECO:0000256" key="10">
    <source>
        <dbReference type="PIRSR" id="PIRSR601461-1"/>
    </source>
</evidence>
<evidence type="ECO:0000259" key="13">
    <source>
        <dbReference type="PROSITE" id="PS51767"/>
    </source>
</evidence>
<evidence type="ECO:0000256" key="11">
    <source>
        <dbReference type="PIRSR" id="PIRSR601461-2"/>
    </source>
</evidence>
<keyword evidence="12" id="KW-0472">Membrane</keyword>
<feature type="transmembrane region" description="Helical" evidence="12">
    <location>
        <begin position="219"/>
        <end position="239"/>
    </location>
</feature>
<feature type="active site" evidence="10">
    <location>
        <position position="556"/>
    </location>
</feature>
<dbReference type="PROSITE" id="PS51767">
    <property type="entry name" value="PEPTIDASE_A1"/>
    <property type="match status" value="1"/>
</dbReference>
<evidence type="ECO:0000256" key="6">
    <source>
        <dbReference type="ARBA" id="ARBA00022750"/>
    </source>
</evidence>
<dbReference type="InterPro" id="IPR019430">
    <property type="entry name" value="7TM_GPCR_serpentine_rcpt_Srx"/>
</dbReference>
<gene>
    <name evidence="14" type="ORF">QR680_011123</name>
</gene>
<accession>A0AA39MCB1</accession>
<evidence type="ECO:0000256" key="9">
    <source>
        <dbReference type="ARBA" id="ARBA00023180"/>
    </source>
</evidence>
<evidence type="ECO:0000256" key="8">
    <source>
        <dbReference type="ARBA" id="ARBA00023157"/>
    </source>
</evidence>
<evidence type="ECO:0000256" key="4">
    <source>
        <dbReference type="ARBA" id="ARBA00022670"/>
    </source>
</evidence>
<evidence type="ECO:0000256" key="12">
    <source>
        <dbReference type="SAM" id="Phobius"/>
    </source>
</evidence>
<dbReference type="Gene3D" id="1.20.1070.10">
    <property type="entry name" value="Rhodopsin 7-helix transmembrane proteins"/>
    <property type="match status" value="1"/>
</dbReference>
<comment type="similarity">
    <text evidence="2">Belongs to the peptidase A1 family.</text>
</comment>
<keyword evidence="5" id="KW-0732">Signal</keyword>
<protein>
    <recommendedName>
        <fullName evidence="13">Peptidase A1 domain-containing protein</fullName>
    </recommendedName>
</protein>
<dbReference type="CDD" id="cd05471">
    <property type="entry name" value="pepsin_like"/>
    <property type="match status" value="1"/>
</dbReference>
<dbReference type="Pfam" id="PF00026">
    <property type="entry name" value="Asp"/>
    <property type="match status" value="1"/>
</dbReference>
<evidence type="ECO:0000256" key="3">
    <source>
        <dbReference type="ARBA" id="ARBA00022525"/>
    </source>
</evidence>
<feature type="transmembrane region" description="Helical" evidence="12">
    <location>
        <begin position="193"/>
        <end position="212"/>
    </location>
</feature>
<keyword evidence="4" id="KW-0645">Protease</keyword>
<dbReference type="GO" id="GO:0005764">
    <property type="term" value="C:lysosome"/>
    <property type="evidence" value="ECO:0007669"/>
    <property type="project" value="TreeGrafter"/>
</dbReference>
<evidence type="ECO:0000256" key="5">
    <source>
        <dbReference type="ARBA" id="ARBA00022729"/>
    </source>
</evidence>
<dbReference type="SUPFAM" id="SSF50630">
    <property type="entry name" value="Acid proteases"/>
    <property type="match status" value="1"/>
</dbReference>
<dbReference type="GO" id="GO:0004190">
    <property type="term" value="F:aspartic-type endopeptidase activity"/>
    <property type="evidence" value="ECO:0007669"/>
    <property type="project" value="UniProtKB-KW"/>
</dbReference>
<evidence type="ECO:0000256" key="1">
    <source>
        <dbReference type="ARBA" id="ARBA00004613"/>
    </source>
</evidence>
<feature type="transmembrane region" description="Helical" evidence="12">
    <location>
        <begin position="259"/>
        <end position="287"/>
    </location>
</feature>
<dbReference type="Pfam" id="PF10328">
    <property type="entry name" value="7TM_GPCR_Srx"/>
    <property type="match status" value="1"/>
</dbReference>
<keyword evidence="12" id="KW-0812">Transmembrane</keyword>
<feature type="transmembrane region" description="Helical" evidence="12">
    <location>
        <begin position="24"/>
        <end position="47"/>
    </location>
</feature>